<feature type="transmembrane region" description="Helical" evidence="5">
    <location>
        <begin position="311"/>
        <end position="329"/>
    </location>
</feature>
<proteinExistence type="predicted"/>
<comment type="subcellular location">
    <subcellularLocation>
        <location evidence="1">Membrane</location>
        <topology evidence="1">Multi-pass membrane protein</topology>
    </subcellularLocation>
</comment>
<keyword evidence="2 5" id="KW-0812">Transmembrane</keyword>
<accession>A0ABY4VF33</accession>
<reference evidence="7" key="1">
    <citation type="submission" date="2022-02" db="EMBL/GenBank/DDBJ databases">
        <title>Coral-associated bacteria.</title>
        <authorList>
            <person name="Tang K."/>
            <person name="Wang X."/>
        </authorList>
    </citation>
    <scope>NUCLEOTIDE SEQUENCE</scope>
    <source>
        <strain evidence="7">SCSIO 43006</strain>
    </source>
</reference>
<dbReference type="Proteomes" id="UP001055658">
    <property type="component" value="Chromosome"/>
</dbReference>
<keyword evidence="4 5" id="KW-0472">Membrane</keyword>
<evidence type="ECO:0000259" key="6">
    <source>
        <dbReference type="Pfam" id="PF12698"/>
    </source>
</evidence>
<evidence type="ECO:0000313" key="7">
    <source>
        <dbReference type="EMBL" id="USD22011.1"/>
    </source>
</evidence>
<evidence type="ECO:0000256" key="1">
    <source>
        <dbReference type="ARBA" id="ARBA00004141"/>
    </source>
</evidence>
<keyword evidence="8" id="KW-1185">Reference proteome</keyword>
<gene>
    <name evidence="7" type="ORF">MJO52_02410</name>
</gene>
<evidence type="ECO:0000256" key="2">
    <source>
        <dbReference type="ARBA" id="ARBA00022692"/>
    </source>
</evidence>
<name>A0ABY4VF33_9GAMM</name>
<evidence type="ECO:0000256" key="5">
    <source>
        <dbReference type="SAM" id="Phobius"/>
    </source>
</evidence>
<sequence length="396" mass="43084">MSFKNLFSLQMRALLLKELREVWRDRRALMITLGFTLLFPVLIISSGALSLKVMSDTSFDVAIIGAEYAPLLEEQLQTGDLRIERLQDGAPQALLADTYDVVLRIEQNFTEDYRSLLSPKIYLYVNSADQSAGRAAQLVQQQLALFQQVIVRQRLAARGLATQVLAPWQLEVRDVSTPSSRGLAIWGLMVPLLLIMALLVCSAAASIDTSAGERERMTIEVLLQQPISSWQLVVAKAVAVTSIGWFGALLSLAVLTLSLGLLPLAEIGVRFSAGINELMAISLILLPLALLVAVLQILLSLRSRSFKDAQIQLSILQALPVTLLIVLKLSNIELDSPLWQLTPLIGQQQWLSALMAGESVSVSLAIAGSLVTLSLVGLCILVGARALRRESLLGAT</sequence>
<evidence type="ECO:0000256" key="3">
    <source>
        <dbReference type="ARBA" id="ARBA00022989"/>
    </source>
</evidence>
<dbReference type="PANTHER" id="PTHR43471:SF3">
    <property type="entry name" value="ABC TRANSPORTER PERMEASE PROTEIN NATB"/>
    <property type="match status" value="1"/>
</dbReference>
<dbReference type="PANTHER" id="PTHR43471">
    <property type="entry name" value="ABC TRANSPORTER PERMEASE"/>
    <property type="match status" value="1"/>
</dbReference>
<evidence type="ECO:0000256" key="4">
    <source>
        <dbReference type="ARBA" id="ARBA00023136"/>
    </source>
</evidence>
<dbReference type="InterPro" id="IPR013525">
    <property type="entry name" value="ABC2_TM"/>
</dbReference>
<dbReference type="EMBL" id="CP092418">
    <property type="protein sequence ID" value="USD22011.1"/>
    <property type="molecule type" value="Genomic_DNA"/>
</dbReference>
<dbReference type="Pfam" id="PF12698">
    <property type="entry name" value="ABC2_membrane_3"/>
    <property type="match status" value="1"/>
</dbReference>
<dbReference type="RefSeq" id="WP_252084399.1">
    <property type="nucleotide sequence ID" value="NZ_CP092418.1"/>
</dbReference>
<feature type="transmembrane region" description="Helical" evidence="5">
    <location>
        <begin position="183"/>
        <end position="207"/>
    </location>
</feature>
<feature type="transmembrane region" description="Helical" evidence="5">
    <location>
        <begin position="278"/>
        <end position="299"/>
    </location>
</feature>
<organism evidence="7 8">
    <name type="scientific">Microbulbifer variabilis</name>
    <dbReference type="NCBI Taxonomy" id="266805"/>
    <lineage>
        <taxon>Bacteria</taxon>
        <taxon>Pseudomonadati</taxon>
        <taxon>Pseudomonadota</taxon>
        <taxon>Gammaproteobacteria</taxon>
        <taxon>Cellvibrionales</taxon>
        <taxon>Microbulbiferaceae</taxon>
        <taxon>Microbulbifer</taxon>
    </lineage>
</organism>
<feature type="transmembrane region" description="Helical" evidence="5">
    <location>
        <begin position="233"/>
        <end position="258"/>
    </location>
</feature>
<feature type="domain" description="ABC-2 type transporter transmembrane" evidence="6">
    <location>
        <begin position="32"/>
        <end position="332"/>
    </location>
</feature>
<keyword evidence="3 5" id="KW-1133">Transmembrane helix</keyword>
<evidence type="ECO:0000313" key="8">
    <source>
        <dbReference type="Proteomes" id="UP001055658"/>
    </source>
</evidence>
<protein>
    <submittedName>
        <fullName evidence="7">ABC transporter permease</fullName>
    </submittedName>
</protein>
<feature type="transmembrane region" description="Helical" evidence="5">
    <location>
        <begin position="360"/>
        <end position="384"/>
    </location>
</feature>